<proteinExistence type="predicted"/>
<comment type="caution">
    <text evidence="2">The sequence shown here is derived from an EMBL/GenBank/DDBJ whole genome shotgun (WGS) entry which is preliminary data.</text>
</comment>
<dbReference type="Proteomes" id="UP000886998">
    <property type="component" value="Unassembled WGS sequence"/>
</dbReference>
<organism evidence="2 3">
    <name type="scientific">Trichonephila inaurata madagascariensis</name>
    <dbReference type="NCBI Taxonomy" id="2747483"/>
    <lineage>
        <taxon>Eukaryota</taxon>
        <taxon>Metazoa</taxon>
        <taxon>Ecdysozoa</taxon>
        <taxon>Arthropoda</taxon>
        <taxon>Chelicerata</taxon>
        <taxon>Arachnida</taxon>
        <taxon>Araneae</taxon>
        <taxon>Araneomorphae</taxon>
        <taxon>Entelegynae</taxon>
        <taxon>Araneoidea</taxon>
        <taxon>Nephilidae</taxon>
        <taxon>Trichonephila</taxon>
        <taxon>Trichonephila inaurata</taxon>
    </lineage>
</organism>
<feature type="region of interest" description="Disordered" evidence="1">
    <location>
        <begin position="45"/>
        <end position="72"/>
    </location>
</feature>
<evidence type="ECO:0000256" key="1">
    <source>
        <dbReference type="SAM" id="MobiDB-lite"/>
    </source>
</evidence>
<accession>A0A8X6MA28</accession>
<sequence length="122" mass="14288">MIHYCELGVEKRGRNGDCRKVRHPCPRPPLQNDYVKRNRLRVRSLFTEPPSPSSGHSLRPFTVTKTPPDQEGRERFIPLFEEEVQIPTRQMGFRLPCLPENWRIERKPLTPTFAFPDGLCSF</sequence>
<protein>
    <submittedName>
        <fullName evidence="2">Uncharacterized protein</fullName>
    </submittedName>
</protein>
<evidence type="ECO:0000313" key="3">
    <source>
        <dbReference type="Proteomes" id="UP000886998"/>
    </source>
</evidence>
<reference evidence="2" key="1">
    <citation type="submission" date="2020-08" db="EMBL/GenBank/DDBJ databases">
        <title>Multicomponent nature underlies the extraordinary mechanical properties of spider dragline silk.</title>
        <authorList>
            <person name="Kono N."/>
            <person name="Nakamura H."/>
            <person name="Mori M."/>
            <person name="Yoshida Y."/>
            <person name="Ohtoshi R."/>
            <person name="Malay A.D."/>
            <person name="Moran D.A.P."/>
            <person name="Tomita M."/>
            <person name="Numata K."/>
            <person name="Arakawa K."/>
        </authorList>
    </citation>
    <scope>NUCLEOTIDE SEQUENCE</scope>
</reference>
<keyword evidence="3" id="KW-1185">Reference proteome</keyword>
<dbReference type="AlphaFoldDB" id="A0A8X6MA28"/>
<dbReference type="EMBL" id="BMAV01024552">
    <property type="protein sequence ID" value="GFS34029.1"/>
    <property type="molecule type" value="Genomic_DNA"/>
</dbReference>
<gene>
    <name evidence="2" type="ORF">TNIN_411761</name>
</gene>
<name>A0A8X6MA28_9ARAC</name>
<evidence type="ECO:0000313" key="2">
    <source>
        <dbReference type="EMBL" id="GFS34029.1"/>
    </source>
</evidence>